<dbReference type="CDD" id="cd01169">
    <property type="entry name" value="HMPP_kinase"/>
    <property type="match status" value="1"/>
</dbReference>
<dbReference type="RefSeq" id="WP_119782796.1">
    <property type="nucleotide sequence ID" value="NZ_QYUK01000016.1"/>
</dbReference>
<gene>
    <name evidence="8" type="primary">thiD</name>
    <name evidence="8" type="ORF">D3874_27020</name>
</gene>
<feature type="domain" description="Pyridoxamine kinase/Phosphomethylpyrimidine kinase" evidence="7">
    <location>
        <begin position="15"/>
        <end position="260"/>
    </location>
</feature>
<protein>
    <recommendedName>
        <fullName evidence="2">hydroxymethylpyrimidine kinase</fullName>
        <ecNumber evidence="2">2.7.1.49</ecNumber>
    </recommendedName>
</protein>
<evidence type="ECO:0000256" key="6">
    <source>
        <dbReference type="ARBA" id="ARBA00022840"/>
    </source>
</evidence>
<proteinExistence type="predicted"/>
<dbReference type="NCBIfam" id="TIGR00097">
    <property type="entry name" value="HMP-P_kinase"/>
    <property type="match status" value="1"/>
</dbReference>
<evidence type="ECO:0000313" key="8">
    <source>
        <dbReference type="EMBL" id="RJF80744.1"/>
    </source>
</evidence>
<reference evidence="8 9" key="1">
    <citation type="submission" date="2018-09" db="EMBL/GenBank/DDBJ databases">
        <authorList>
            <person name="Zhu H."/>
        </authorList>
    </citation>
    <scope>NUCLEOTIDE SEQUENCE [LARGE SCALE GENOMIC DNA]</scope>
    <source>
        <strain evidence="8 9">K1W22B-8</strain>
    </source>
</reference>
<dbReference type="GO" id="GO:0008972">
    <property type="term" value="F:phosphomethylpyrimidine kinase activity"/>
    <property type="evidence" value="ECO:0007669"/>
    <property type="project" value="InterPro"/>
</dbReference>
<evidence type="ECO:0000256" key="4">
    <source>
        <dbReference type="ARBA" id="ARBA00022741"/>
    </source>
</evidence>
<evidence type="ECO:0000313" key="9">
    <source>
        <dbReference type="Proteomes" id="UP000284605"/>
    </source>
</evidence>
<dbReference type="GO" id="GO:0009228">
    <property type="term" value="P:thiamine biosynthetic process"/>
    <property type="evidence" value="ECO:0007669"/>
    <property type="project" value="InterPro"/>
</dbReference>
<comment type="pathway">
    <text evidence="1">Cofactor biosynthesis; thiamine diphosphate biosynthesis.</text>
</comment>
<dbReference type="GO" id="GO:0009229">
    <property type="term" value="P:thiamine diphosphate biosynthetic process"/>
    <property type="evidence" value="ECO:0007669"/>
    <property type="project" value="UniProtKB-UniPathway"/>
</dbReference>
<dbReference type="GO" id="GO:0005829">
    <property type="term" value="C:cytosol"/>
    <property type="evidence" value="ECO:0007669"/>
    <property type="project" value="TreeGrafter"/>
</dbReference>
<evidence type="ECO:0000256" key="1">
    <source>
        <dbReference type="ARBA" id="ARBA00004948"/>
    </source>
</evidence>
<dbReference type="InterPro" id="IPR004399">
    <property type="entry name" value="HMP/HMP-P_kinase_dom"/>
</dbReference>
<dbReference type="PANTHER" id="PTHR20858:SF17">
    <property type="entry name" value="HYDROXYMETHYLPYRIMIDINE_PHOSPHOMETHYLPYRIMIDINE KINASE THI20-RELATED"/>
    <property type="match status" value="1"/>
</dbReference>
<evidence type="ECO:0000259" key="7">
    <source>
        <dbReference type="Pfam" id="PF08543"/>
    </source>
</evidence>
<dbReference type="SUPFAM" id="SSF53613">
    <property type="entry name" value="Ribokinase-like"/>
    <property type="match status" value="1"/>
</dbReference>
<sequence length="270" mass="27240">MTVVRGRVLIVAGSDSGGGAGIQADIKTVTALGGYAMTAITALTIQNTLGVHGIVEVPPAAVTQQMAACLDDIGADVIKTGMLHAVPVVDAVLAGLERPGAPECLVVDPVMVAKGGAILSGDETIAAIRRRLVPRASIITPNLPEASVLLGRPVVAIGEMDQAAFDLLALGCGAVLLKGGHLAGDHVRDVLVSADGLVYFDDPRIDTWHTHGTGCTLASAVATGLAQGLDLVAAVTRARAYVRKAMATAPGLGAGHGPLNHGHTVAPFTA</sequence>
<keyword evidence="9" id="KW-1185">Reference proteome</keyword>
<keyword evidence="6" id="KW-0067">ATP-binding</keyword>
<dbReference type="AlphaFoldDB" id="A0A418VUF0"/>
<dbReference type="InterPro" id="IPR029056">
    <property type="entry name" value="Ribokinase-like"/>
</dbReference>
<keyword evidence="5 8" id="KW-0418">Kinase</keyword>
<dbReference type="EMBL" id="QYUK01000016">
    <property type="protein sequence ID" value="RJF80744.1"/>
    <property type="molecule type" value="Genomic_DNA"/>
</dbReference>
<dbReference type="FunFam" id="3.40.1190.20:FF:000003">
    <property type="entry name" value="Phosphomethylpyrimidine kinase ThiD"/>
    <property type="match status" value="1"/>
</dbReference>
<organism evidence="8 9">
    <name type="scientific">Oleomonas cavernae</name>
    <dbReference type="NCBI Taxonomy" id="2320859"/>
    <lineage>
        <taxon>Bacteria</taxon>
        <taxon>Pseudomonadati</taxon>
        <taxon>Pseudomonadota</taxon>
        <taxon>Alphaproteobacteria</taxon>
        <taxon>Acetobacterales</taxon>
        <taxon>Acetobacteraceae</taxon>
        <taxon>Oleomonas</taxon>
    </lineage>
</organism>
<dbReference type="GO" id="GO:0008902">
    <property type="term" value="F:hydroxymethylpyrimidine kinase activity"/>
    <property type="evidence" value="ECO:0007669"/>
    <property type="project" value="UniProtKB-EC"/>
</dbReference>
<keyword evidence="3 8" id="KW-0808">Transferase</keyword>
<dbReference type="Pfam" id="PF08543">
    <property type="entry name" value="Phos_pyr_kin"/>
    <property type="match status" value="1"/>
</dbReference>
<dbReference type="InterPro" id="IPR013749">
    <property type="entry name" value="PM/HMP-P_kinase-1"/>
</dbReference>
<dbReference type="PANTHER" id="PTHR20858">
    <property type="entry name" value="PHOSPHOMETHYLPYRIMIDINE KINASE"/>
    <property type="match status" value="1"/>
</dbReference>
<dbReference type="OrthoDB" id="9810880at2"/>
<keyword evidence="4" id="KW-0547">Nucleotide-binding</keyword>
<dbReference type="UniPathway" id="UPA00060">
    <property type="reaction ID" value="UER00138"/>
</dbReference>
<evidence type="ECO:0000256" key="2">
    <source>
        <dbReference type="ARBA" id="ARBA00012135"/>
    </source>
</evidence>
<name>A0A418VUF0_9PROT</name>
<dbReference type="Proteomes" id="UP000284605">
    <property type="component" value="Unassembled WGS sequence"/>
</dbReference>
<dbReference type="Gene3D" id="3.40.1190.20">
    <property type="match status" value="1"/>
</dbReference>
<accession>A0A418VUF0</accession>
<evidence type="ECO:0000256" key="3">
    <source>
        <dbReference type="ARBA" id="ARBA00022679"/>
    </source>
</evidence>
<comment type="caution">
    <text evidence="8">The sequence shown here is derived from an EMBL/GenBank/DDBJ whole genome shotgun (WGS) entry which is preliminary data.</text>
</comment>
<dbReference type="GO" id="GO:0005524">
    <property type="term" value="F:ATP binding"/>
    <property type="evidence" value="ECO:0007669"/>
    <property type="project" value="UniProtKB-KW"/>
</dbReference>
<evidence type="ECO:0000256" key="5">
    <source>
        <dbReference type="ARBA" id="ARBA00022777"/>
    </source>
</evidence>
<dbReference type="EC" id="2.7.1.49" evidence="2"/>